<dbReference type="PROSITE" id="PS50950">
    <property type="entry name" value="ZF_THAP"/>
    <property type="match status" value="1"/>
</dbReference>
<dbReference type="PANTHER" id="PTHR47577">
    <property type="entry name" value="THAP DOMAIN-CONTAINING PROTEIN 6"/>
    <property type="match status" value="1"/>
</dbReference>
<dbReference type="Pfam" id="PF21789">
    <property type="entry name" value="TNP-like_RNaseH_C"/>
    <property type="match status" value="1"/>
</dbReference>
<sequence>MSRNRCCVPGCVESGNSHSVLHGFPNPENNPELFRSWIYAVGGDILGLDNQYIYKLRRVCHAHFEQKYCCRYHRISKIAVPTINLPGPLVIPKLTVAERRPLRAKENMLIGTPSSSKDPVYFASEAALTQSINQSKENVIAIVGENKVNAVKKLTKRVIATKSEKELHRKIRALKMKLSKCQNKAMKQSGELKSAKKLFTNPKFLKIMDNWTTSAKLLTLVQFREYKKKSKGRRFSTEEKILALTMMKQSPKAYRFLRKMFILPSPQILLKMLNRCTLRPGINKNIFSQLKIRAEKMKDEHKLCALVFDEMQLRASITYNRRKDAVSGFVTDGQEAKKILADHAQVFLIRGLIKNFKQPIAYTFSSGMTKGCELAKQIKEIITELQQVGFKVLATICDQGTNNRQAIKILKEETRRSYLCQNETEMPRDNIFIINSQEIVSIFDPPHLLKGIRNNLLTKNLNYKMDGKPGTAKWHHLELLYKENPGYKGIRLMPTLTETHIIPTKIPKMKVKYASQIFSRTISSNMGYLADKGILPEACKETADFLFFMDNLFDSVNGSYPKNKYVKPLLGPVTPTSIHKKIWTEGKKILQTLQFVNQKSLKTEFVPTVQSWITTINGMEDIVAKLEKDYKITSVWMRHLNQDPLENFFGAIRSHGCRNNNPTTEQFESAFATLLINNLTSVHAPGSNCENDNGESLYSLIINKDSEVNKTCEVDINDVLEIQLVPLASKSDPRIMAPLEYVSGYFIKKSKQKIWRGCKACHNNICNINEKDYIKHREFAGRNWLHSPNDLLLKTLSEMQDICNYMLKKYIEKPLLKEYTKVIASCLINLNYLDCPVHKIKLREFLIDQIIIFFMYNYCKDINKIIFGKRSVDDNNDSIQLMAHSYYKKFL</sequence>
<dbReference type="Pfam" id="PF21788">
    <property type="entry name" value="TNP-like_GBD"/>
    <property type="match status" value="1"/>
</dbReference>
<keyword evidence="3" id="KW-0862">Zinc</keyword>
<dbReference type="SMART" id="SM00980">
    <property type="entry name" value="THAP"/>
    <property type="match status" value="1"/>
</dbReference>
<reference evidence="7 8" key="1">
    <citation type="submission" date="2023-11" db="EMBL/GenBank/DDBJ databases">
        <authorList>
            <person name="Hedman E."/>
            <person name="Englund M."/>
            <person name="Stromberg M."/>
            <person name="Nyberg Akerstrom W."/>
            <person name="Nylinder S."/>
            <person name="Jareborg N."/>
            <person name="Kallberg Y."/>
            <person name="Kronander E."/>
        </authorList>
    </citation>
    <scope>NUCLEOTIDE SEQUENCE [LARGE SCALE GENOMIC DNA]</scope>
</reference>
<keyword evidence="8" id="KW-1185">Reference proteome</keyword>
<gene>
    <name evidence="7" type="ORF">PARMNEM_LOCUS9246</name>
</gene>
<dbReference type="Pfam" id="PF12017">
    <property type="entry name" value="Tnp_P_element"/>
    <property type="match status" value="1"/>
</dbReference>
<evidence type="ECO:0000259" key="6">
    <source>
        <dbReference type="PROSITE" id="PS50950"/>
    </source>
</evidence>
<evidence type="ECO:0000256" key="3">
    <source>
        <dbReference type="ARBA" id="ARBA00022833"/>
    </source>
</evidence>
<evidence type="ECO:0000313" key="7">
    <source>
        <dbReference type="EMBL" id="CAK1588632.1"/>
    </source>
</evidence>
<name>A0AAV1L3M0_9NEOP</name>
<organism evidence="7 8">
    <name type="scientific">Parnassius mnemosyne</name>
    <name type="common">clouded apollo</name>
    <dbReference type="NCBI Taxonomy" id="213953"/>
    <lineage>
        <taxon>Eukaryota</taxon>
        <taxon>Metazoa</taxon>
        <taxon>Ecdysozoa</taxon>
        <taxon>Arthropoda</taxon>
        <taxon>Hexapoda</taxon>
        <taxon>Insecta</taxon>
        <taxon>Pterygota</taxon>
        <taxon>Neoptera</taxon>
        <taxon>Endopterygota</taxon>
        <taxon>Lepidoptera</taxon>
        <taxon>Glossata</taxon>
        <taxon>Ditrysia</taxon>
        <taxon>Papilionoidea</taxon>
        <taxon>Papilionidae</taxon>
        <taxon>Parnassiinae</taxon>
        <taxon>Parnassini</taxon>
        <taxon>Parnassius</taxon>
        <taxon>Driopa</taxon>
    </lineage>
</organism>
<dbReference type="SUPFAM" id="SSF57716">
    <property type="entry name" value="Glucocorticoid receptor-like (DNA-binding domain)"/>
    <property type="match status" value="1"/>
</dbReference>
<dbReference type="InterPro" id="IPR006612">
    <property type="entry name" value="THAP_Znf"/>
</dbReference>
<evidence type="ECO:0000256" key="1">
    <source>
        <dbReference type="ARBA" id="ARBA00022723"/>
    </source>
</evidence>
<dbReference type="GO" id="GO:0008270">
    <property type="term" value="F:zinc ion binding"/>
    <property type="evidence" value="ECO:0007669"/>
    <property type="project" value="UniProtKB-KW"/>
</dbReference>
<dbReference type="AlphaFoldDB" id="A0AAV1L3M0"/>
<comment type="caution">
    <text evidence="7">The sequence shown here is derived from an EMBL/GenBank/DDBJ whole genome shotgun (WGS) entry which is preliminary data.</text>
</comment>
<dbReference type="InterPro" id="IPR021896">
    <property type="entry name" value="THAP9-like_HTH"/>
</dbReference>
<accession>A0AAV1L3M0</accession>
<dbReference type="Pfam" id="PF05485">
    <property type="entry name" value="THAP"/>
    <property type="match status" value="1"/>
</dbReference>
<feature type="domain" description="THAP-type" evidence="6">
    <location>
        <begin position="1"/>
        <end position="84"/>
    </location>
</feature>
<dbReference type="Proteomes" id="UP001314205">
    <property type="component" value="Unassembled WGS sequence"/>
</dbReference>
<keyword evidence="2 5" id="KW-0863">Zinc-finger</keyword>
<dbReference type="Pfam" id="PF21787">
    <property type="entry name" value="TNP-like_RNaseH_N"/>
    <property type="match status" value="1"/>
</dbReference>
<dbReference type="EMBL" id="CAVLGL010000082">
    <property type="protein sequence ID" value="CAK1588632.1"/>
    <property type="molecule type" value="Genomic_DNA"/>
</dbReference>
<dbReference type="InterPro" id="IPR048365">
    <property type="entry name" value="TNP-like_RNaseH_N"/>
</dbReference>
<proteinExistence type="predicted"/>
<evidence type="ECO:0000256" key="2">
    <source>
        <dbReference type="ARBA" id="ARBA00022771"/>
    </source>
</evidence>
<protein>
    <recommendedName>
        <fullName evidence="6">THAP-type domain-containing protein</fullName>
    </recommendedName>
</protein>
<feature type="non-terminal residue" evidence="7">
    <location>
        <position position="891"/>
    </location>
</feature>
<keyword evidence="1" id="KW-0479">Metal-binding</keyword>
<dbReference type="PANTHER" id="PTHR47577:SF2">
    <property type="entry name" value="THAP DOMAIN CONTAINING 9"/>
    <property type="match status" value="1"/>
</dbReference>
<dbReference type="GO" id="GO:0003677">
    <property type="term" value="F:DNA binding"/>
    <property type="evidence" value="ECO:0007669"/>
    <property type="project" value="UniProtKB-UniRule"/>
</dbReference>
<dbReference type="InterPro" id="IPR048367">
    <property type="entry name" value="TNP-like_RNaseH_C"/>
</dbReference>
<keyword evidence="4 5" id="KW-0238">DNA-binding</keyword>
<evidence type="ECO:0000313" key="8">
    <source>
        <dbReference type="Proteomes" id="UP001314205"/>
    </source>
</evidence>
<evidence type="ECO:0000256" key="4">
    <source>
        <dbReference type="ARBA" id="ARBA00023125"/>
    </source>
</evidence>
<dbReference type="InterPro" id="IPR048366">
    <property type="entry name" value="TNP-like_GBD"/>
</dbReference>
<evidence type="ECO:0000256" key="5">
    <source>
        <dbReference type="PROSITE-ProRule" id="PRU00309"/>
    </source>
</evidence>